<dbReference type="eggNOG" id="ENOG502SGJX">
    <property type="taxonomic scope" value="Eukaryota"/>
</dbReference>
<dbReference type="AlphaFoldDB" id="F0XPS2"/>
<sequence length="159" mass="15642">MRYAAAAVFFAGAALAGTEAPESTIYSTDFVTITSCAPEVTNCPARTHSTVYPVTSSTVYSTNVYATTSAGTVGYSTESIPTISTSVTTVVPTVIYETVSVACPTGANTPVGTLGTVGVATPTGKSPVPSSSIVTAGAGNVAFSGVLAAAAGLVAVFLA</sequence>
<reference evidence="3 4" key="1">
    <citation type="journal article" date="2011" name="Proc. Natl. Acad. Sci. U.S.A.">
        <title>Genome and transcriptome analyses of the mountain pine beetle-fungal symbiont Grosmannia clavigera, a lodgepole pine pathogen.</title>
        <authorList>
            <person name="DiGuistini S."/>
            <person name="Wang Y."/>
            <person name="Liao N.Y."/>
            <person name="Taylor G."/>
            <person name="Tanguay P."/>
            <person name="Feau N."/>
            <person name="Henrissat B."/>
            <person name="Chan S.K."/>
            <person name="Hesse-Orce U."/>
            <person name="Alamouti S.M."/>
            <person name="Tsui C.K.M."/>
            <person name="Docking R.T."/>
            <person name="Levasseur A."/>
            <person name="Haridas S."/>
            <person name="Robertson G."/>
            <person name="Birol I."/>
            <person name="Holt R.A."/>
            <person name="Marra M.A."/>
            <person name="Hamelin R.C."/>
            <person name="Hirst M."/>
            <person name="Jones S.J.M."/>
            <person name="Bohlmann J."/>
            <person name="Breuil C."/>
        </authorList>
    </citation>
    <scope>NUCLEOTIDE SEQUENCE [LARGE SCALE GENOMIC DNA]</scope>
    <source>
        <strain evidence="4">kw1407 / UAMH 11150</strain>
    </source>
</reference>
<name>F0XPS2_GROCL</name>
<dbReference type="RefSeq" id="XP_014169914.1">
    <property type="nucleotide sequence ID" value="XM_014314439.1"/>
</dbReference>
<accession>F0XPS2</accession>
<evidence type="ECO:0000313" key="3">
    <source>
        <dbReference type="EMBL" id="EFX00432.1"/>
    </source>
</evidence>
<keyword evidence="1" id="KW-0472">Membrane</keyword>
<keyword evidence="1" id="KW-1133">Transmembrane helix</keyword>
<gene>
    <name evidence="3" type="ORF">CMQ_7434</name>
</gene>
<keyword evidence="2" id="KW-0732">Signal</keyword>
<feature type="signal peptide" evidence="2">
    <location>
        <begin position="1"/>
        <end position="16"/>
    </location>
</feature>
<organism evidence="4">
    <name type="scientific">Grosmannia clavigera (strain kw1407 / UAMH 11150)</name>
    <name type="common">Blue stain fungus</name>
    <name type="synonym">Graphiocladiella clavigera</name>
    <dbReference type="NCBI Taxonomy" id="655863"/>
    <lineage>
        <taxon>Eukaryota</taxon>
        <taxon>Fungi</taxon>
        <taxon>Dikarya</taxon>
        <taxon>Ascomycota</taxon>
        <taxon>Pezizomycotina</taxon>
        <taxon>Sordariomycetes</taxon>
        <taxon>Sordariomycetidae</taxon>
        <taxon>Ophiostomatales</taxon>
        <taxon>Ophiostomataceae</taxon>
        <taxon>Leptographium</taxon>
    </lineage>
</organism>
<keyword evidence="1" id="KW-0812">Transmembrane</keyword>
<dbReference type="OrthoDB" id="3565477at2759"/>
<feature type="transmembrane region" description="Helical" evidence="1">
    <location>
        <begin position="133"/>
        <end position="158"/>
    </location>
</feature>
<dbReference type="EMBL" id="GL629801">
    <property type="protein sequence ID" value="EFX00432.1"/>
    <property type="molecule type" value="Genomic_DNA"/>
</dbReference>
<dbReference type="Proteomes" id="UP000007796">
    <property type="component" value="Unassembled WGS sequence"/>
</dbReference>
<proteinExistence type="predicted"/>
<protein>
    <submittedName>
        <fullName evidence="3">Extracellular serine-threonine rich protein</fullName>
    </submittedName>
</protein>
<evidence type="ECO:0000256" key="2">
    <source>
        <dbReference type="SAM" id="SignalP"/>
    </source>
</evidence>
<evidence type="ECO:0000313" key="4">
    <source>
        <dbReference type="Proteomes" id="UP000007796"/>
    </source>
</evidence>
<evidence type="ECO:0000256" key="1">
    <source>
        <dbReference type="SAM" id="Phobius"/>
    </source>
</evidence>
<dbReference type="STRING" id="655863.F0XPS2"/>
<dbReference type="HOGENOM" id="CLU_067145_1_0_1"/>
<dbReference type="InParanoid" id="F0XPS2"/>
<keyword evidence="4" id="KW-1185">Reference proteome</keyword>
<feature type="chain" id="PRO_5003264104" evidence="2">
    <location>
        <begin position="17"/>
        <end position="159"/>
    </location>
</feature>
<dbReference type="GeneID" id="25980978"/>